<dbReference type="InterPro" id="IPR015943">
    <property type="entry name" value="WD40/YVTN_repeat-like_dom_sf"/>
</dbReference>
<feature type="domain" description="NACHT" evidence="6">
    <location>
        <begin position="575"/>
        <end position="733"/>
    </location>
</feature>
<dbReference type="PROSITE" id="PS50294">
    <property type="entry name" value="WD_REPEATS_REGION"/>
    <property type="match status" value="14"/>
</dbReference>
<feature type="compositionally biased region" description="Basic and acidic residues" evidence="5">
    <location>
        <begin position="96"/>
        <end position="117"/>
    </location>
</feature>
<dbReference type="Pfam" id="PF00805">
    <property type="entry name" value="Pentapeptide"/>
    <property type="match status" value="1"/>
</dbReference>
<dbReference type="PROSITE" id="PS00678">
    <property type="entry name" value="WD_REPEATS_1"/>
    <property type="match status" value="9"/>
</dbReference>
<dbReference type="InterPro" id="IPR011047">
    <property type="entry name" value="Quinoprotein_ADH-like_sf"/>
</dbReference>
<dbReference type="PROSITE" id="PS50082">
    <property type="entry name" value="WD_REPEATS_2"/>
    <property type="match status" value="16"/>
</dbReference>
<accession>X6NGY0</accession>
<feature type="repeat" description="WD" evidence="3">
    <location>
        <begin position="1144"/>
        <end position="1185"/>
    </location>
</feature>
<dbReference type="EMBL" id="ASPP01008414">
    <property type="protein sequence ID" value="ETO25575.1"/>
    <property type="molecule type" value="Genomic_DNA"/>
</dbReference>
<sequence>MTFCQKTKESTHVFAHNKKEFGHINKERLVGGMHSENGQEKYATEMKMLKRLCSGTIDQDELEKQLEENNGSVALVVEKIISKLINQNIEIPENDIDNKQNDQKTDSSLKKEDEKAEIGETNPGINLQGYCVYNQSCLASKANLPVWVNIGFADISFTSDKTSYCCPYCKQPTVTSIVKVMFFNSEHSIRANDDTAPVKSNNYQCFYIVKPGLTYELKASKIRQHAISLEDLIARSENAMASVEIVNLVKELERYSITVVKPSKVKDKARLLEKIERDYKGNYNQVFDIGRFTILCNNPTTLQTAVIVMKKAEQFNLIVSEDKDFFDKQSKTHHRFHNIKLYVPKHDVYIEMQATLKNFTTLEGYTVIENPKLSHLFYELIRAWEPNVSSTQEQKLKQASDKTLTKINDIICEWIDEKGSKKIAERYKTHSNIMILKPPQLSNRTEEEIKKNISLKVAQFAYEQLCKFTPEGMKGKALYVILYDYYKKYIIGDKNLASYADFLALLQKSRKQELEEDVAISQALETYIPLQANNYPHMDGEDGANEKTYDCHQHVLEFLQEQSEEKQEKEQKRKVMIIQGKSGSGKSIFCRHLEKALWEATNLSDLKKDIPIYISLSKLYNKQNEKDIILQALQCKHINKEIMDTIREKLSFVFIMDGFDEIFDFYRTFDNVQYFYDRFNLNQWNAKIVITCRSNVLHDDDINAALIDVNQNDTSMMYLWPFTKQQMHSYIEKFAITRSKNNKKNKEKIWSSQQYEETLNNYPNLLKMIEEPFLLQLILTVLPSLVKQYGADSKISKAQVYEAFNEQWIDIHVKNILSKLSELKIQTNPKKIKLAFQKYCQDLGFEMFVQGNQVATESDNIIQNQSNLIFNKVDPIIEIKIEEIDEKKLEIKTNEIDTLAIKIQDIWEKYFNGDSIAKYLLRRVGDNKYQFLHKSCQEYYASQKIIFDIISWKPDTANIDYQQFQQQFEAHISKLSINFKLLNEELGIIQFIAERIHDTNPKFVNLKSRLFRIIESSKTNKYINIAAANAITILNSANVNMHYQNWDNIKIPHAILDRAFLEGTSLNNANLDHVSFVQAFLNKTNFTNASMASIYFGEYAYLEGYSTSIFGVQLSPDGTKIVSCLSDKTIRIWDASLGKQIQLLKGHSDRIKVAQFSPDSSKIASCSADNTIRIWDILSGQQLQKWEEHCGDIQFSYDSSKIVSCSGDNMIRVWSVSSGKQIQLLNGHSSIVNAAQFSSDGSKIISCSNDKTIRIWNVLSGEQLQILEGHSDYVISVQFTANASKIISYSLDQTIRIWNASSGQQMFVLKGHSTPINLVRVSPDGLKMLSCSQDSNIRIWDSLSGKQVQLLEGHSDWIKSAQFSPDSSRVVSGSSDKTIRIWDVSSGKQLQMLEGHLGIVRGVEFFPRDLKILSYSGDKTIRIWDVALERKIQLTEGHLDNVNEVQFSPDGSKIVSSSLDKTVRLWDVQSGRPIQVFEGHSSWVRGIRFSPDGSKIASFAYFDKVIQMWHVASGKQFHRLEGHLKDVNGVQFSSDGTKIASCSDDKTIRIWDMLSGKQLQVLEGHLDKVSGVQFSPDSSKIVSCSSDKTVRLWDVFSGKQLGSFEKHKNSLTDTQFSPDGSKIVSCSSDKTIRIWDVSSGKQLLLLEGHSDVIKGVRFSPNASQIVSCSQDKTIRLWDASSGKQLRILEGHSEYIVDALFSSDGSKLISCSWDKTIRIWDVSSGKQVQLLEGHNGKIYGMRLSQCGSKIVSCSEDRTIRLWSIDTSKTDNNVETNLAKCIWQVGVQSRGLSMKDSVWKNTTGLTPQQKLLVEQRGGKY</sequence>
<feature type="repeat" description="WD" evidence="3">
    <location>
        <begin position="1267"/>
        <end position="1308"/>
    </location>
</feature>
<dbReference type="InterPro" id="IPR027417">
    <property type="entry name" value="P-loop_NTPase"/>
</dbReference>
<dbReference type="Gene3D" id="2.130.10.10">
    <property type="entry name" value="YVTN repeat-like/Quinoprotein amine dehydrogenase"/>
    <property type="match status" value="7"/>
</dbReference>
<feature type="repeat" description="WD" evidence="3">
    <location>
        <begin position="1435"/>
        <end position="1476"/>
    </location>
</feature>
<dbReference type="Gene3D" id="3.40.50.300">
    <property type="entry name" value="P-loop containing nucleotide triphosphate hydrolases"/>
    <property type="match status" value="1"/>
</dbReference>
<dbReference type="InterPro" id="IPR007111">
    <property type="entry name" value="NACHT_NTPase"/>
</dbReference>
<dbReference type="PRINTS" id="PR00320">
    <property type="entry name" value="GPROTEINBRPT"/>
</dbReference>
<evidence type="ECO:0000256" key="5">
    <source>
        <dbReference type="SAM" id="MobiDB-lite"/>
    </source>
</evidence>
<evidence type="ECO:0000256" key="2">
    <source>
        <dbReference type="ARBA" id="ARBA00022737"/>
    </source>
</evidence>
<dbReference type="PANTHER" id="PTHR22847">
    <property type="entry name" value="WD40 REPEAT PROTEIN"/>
    <property type="match status" value="1"/>
</dbReference>
<feature type="repeat" description="WD" evidence="3">
    <location>
        <begin position="1477"/>
        <end position="1519"/>
    </location>
</feature>
<reference evidence="7 8" key="1">
    <citation type="journal article" date="2013" name="Curr. Biol.">
        <title>The Genome of the Foraminiferan Reticulomyxa filosa.</title>
        <authorList>
            <person name="Glockner G."/>
            <person name="Hulsmann N."/>
            <person name="Schleicher M."/>
            <person name="Noegel A.A."/>
            <person name="Eichinger L."/>
            <person name="Gallinger C."/>
            <person name="Pawlowski J."/>
            <person name="Sierra R."/>
            <person name="Euteneuer U."/>
            <person name="Pillet L."/>
            <person name="Moustafa A."/>
            <person name="Platzer M."/>
            <person name="Groth M."/>
            <person name="Szafranski K."/>
            <person name="Schliwa M."/>
        </authorList>
    </citation>
    <scope>NUCLEOTIDE SEQUENCE [LARGE SCALE GENOMIC DNA]</scope>
</reference>
<evidence type="ECO:0000256" key="1">
    <source>
        <dbReference type="ARBA" id="ARBA00022574"/>
    </source>
</evidence>
<keyword evidence="4" id="KW-0175">Coiled coil</keyword>
<evidence type="ECO:0000259" key="6">
    <source>
        <dbReference type="Pfam" id="PF05729"/>
    </source>
</evidence>
<feature type="repeat" description="WD" evidence="3">
    <location>
        <begin position="1225"/>
        <end position="1266"/>
    </location>
</feature>
<dbReference type="SUPFAM" id="SSF50978">
    <property type="entry name" value="WD40 repeat-like"/>
    <property type="match status" value="2"/>
</dbReference>
<feature type="repeat" description="WD" evidence="3">
    <location>
        <begin position="1351"/>
        <end position="1392"/>
    </location>
</feature>
<dbReference type="PANTHER" id="PTHR22847:SF637">
    <property type="entry name" value="WD REPEAT DOMAIN 5B"/>
    <property type="match status" value="1"/>
</dbReference>
<dbReference type="InterPro" id="IPR019775">
    <property type="entry name" value="WD40_repeat_CS"/>
</dbReference>
<dbReference type="Gene3D" id="2.160.20.80">
    <property type="entry name" value="E3 ubiquitin-protein ligase SopA"/>
    <property type="match status" value="1"/>
</dbReference>
<dbReference type="InterPro" id="IPR020472">
    <property type="entry name" value="WD40_PAC1"/>
</dbReference>
<dbReference type="CDD" id="cd00200">
    <property type="entry name" value="WD40"/>
    <property type="match status" value="2"/>
</dbReference>
<feature type="repeat" description="WD" evidence="3">
    <location>
        <begin position="1193"/>
        <end position="1224"/>
    </location>
</feature>
<dbReference type="GO" id="GO:1990234">
    <property type="term" value="C:transferase complex"/>
    <property type="evidence" value="ECO:0007669"/>
    <property type="project" value="UniProtKB-ARBA"/>
</dbReference>
<feature type="coiled-coil region" evidence="4">
    <location>
        <begin position="549"/>
        <end position="579"/>
    </location>
</feature>
<comment type="caution">
    <text evidence="7">The sequence shown here is derived from an EMBL/GenBank/DDBJ whole genome shotgun (WGS) entry which is preliminary data.</text>
</comment>
<keyword evidence="2" id="KW-0677">Repeat</keyword>
<evidence type="ECO:0000256" key="4">
    <source>
        <dbReference type="SAM" id="Coils"/>
    </source>
</evidence>
<feature type="repeat" description="WD" evidence="3">
    <location>
        <begin position="1562"/>
        <end position="1603"/>
    </location>
</feature>
<feature type="region of interest" description="Disordered" evidence="5">
    <location>
        <begin position="95"/>
        <end position="117"/>
    </location>
</feature>
<feature type="repeat" description="WD" evidence="3">
    <location>
        <begin position="1520"/>
        <end position="1561"/>
    </location>
</feature>
<dbReference type="SUPFAM" id="SSF52540">
    <property type="entry name" value="P-loop containing nucleoside triphosphate hydrolases"/>
    <property type="match status" value="1"/>
</dbReference>
<feature type="repeat" description="WD" evidence="3">
    <location>
        <begin position="1646"/>
        <end position="1687"/>
    </location>
</feature>
<dbReference type="SUPFAM" id="SSF50998">
    <property type="entry name" value="Quinoprotein alcohol dehydrogenase-like"/>
    <property type="match status" value="1"/>
</dbReference>
<feature type="repeat" description="WD" evidence="3">
    <location>
        <begin position="1102"/>
        <end position="1143"/>
    </location>
</feature>
<feature type="repeat" description="WD" evidence="3">
    <location>
        <begin position="1309"/>
        <end position="1350"/>
    </location>
</feature>
<gene>
    <name evidence="7" type="ORF">RFI_11559</name>
</gene>
<dbReference type="Pfam" id="PF00400">
    <property type="entry name" value="WD40"/>
    <property type="match status" value="16"/>
</dbReference>
<evidence type="ECO:0000313" key="7">
    <source>
        <dbReference type="EMBL" id="ETO25575.1"/>
    </source>
</evidence>
<dbReference type="InterPro" id="IPR001680">
    <property type="entry name" value="WD40_rpt"/>
</dbReference>
<dbReference type="InterPro" id="IPR001646">
    <property type="entry name" value="5peptide_repeat"/>
</dbReference>
<keyword evidence="8" id="KW-1185">Reference proteome</keyword>
<evidence type="ECO:0000313" key="8">
    <source>
        <dbReference type="Proteomes" id="UP000023152"/>
    </source>
</evidence>
<dbReference type="Proteomes" id="UP000023152">
    <property type="component" value="Unassembled WGS sequence"/>
</dbReference>
<dbReference type="SMART" id="SM00320">
    <property type="entry name" value="WD40"/>
    <property type="match status" value="16"/>
</dbReference>
<proteinExistence type="predicted"/>
<dbReference type="Pfam" id="PF05729">
    <property type="entry name" value="NACHT"/>
    <property type="match status" value="1"/>
</dbReference>
<dbReference type="InterPro" id="IPR036322">
    <property type="entry name" value="WD40_repeat_dom_sf"/>
</dbReference>
<name>X6NGY0_RETFI</name>
<evidence type="ECO:0000256" key="3">
    <source>
        <dbReference type="PROSITE-ProRule" id="PRU00221"/>
    </source>
</evidence>
<feature type="repeat" description="WD" evidence="3">
    <location>
        <begin position="1604"/>
        <end position="1645"/>
    </location>
</feature>
<feature type="repeat" description="WD" evidence="3">
    <location>
        <begin position="1393"/>
        <end position="1434"/>
    </location>
</feature>
<protein>
    <submittedName>
        <fullName evidence="7">NB-ARC domain-containing protein</fullName>
    </submittedName>
</protein>
<feature type="repeat" description="WD" evidence="3">
    <location>
        <begin position="1730"/>
        <end position="1771"/>
    </location>
</feature>
<organism evidence="7 8">
    <name type="scientific">Reticulomyxa filosa</name>
    <dbReference type="NCBI Taxonomy" id="46433"/>
    <lineage>
        <taxon>Eukaryota</taxon>
        <taxon>Sar</taxon>
        <taxon>Rhizaria</taxon>
        <taxon>Retaria</taxon>
        <taxon>Foraminifera</taxon>
        <taxon>Monothalamids</taxon>
        <taxon>Reticulomyxidae</taxon>
        <taxon>Reticulomyxa</taxon>
    </lineage>
</organism>
<feature type="repeat" description="WD" evidence="3">
    <location>
        <begin position="1688"/>
        <end position="1729"/>
    </location>
</feature>
<keyword evidence="1 3" id="KW-0853">WD repeat</keyword>
<dbReference type="SUPFAM" id="SSF141571">
    <property type="entry name" value="Pentapeptide repeat-like"/>
    <property type="match status" value="1"/>
</dbReference>